<sequence>MIVPIINVLDAGHGDCILLDFIHTLILIDSGPKTFLIRRNVIEKLKELLHDRAIDIAIVTHNDDDHIGGYKYVISSGIKIEKFIFNSLSFCGEIFTDHEQHISYNQDVNLDTIIKDKGVSLDTLVFGNEPIVINDIKLIPLTPTIDALHHMHNDYIRKNQPQISSDEKVEPTLLECIEEITNGNDKFIPDRSITNRTSLSLIIEYNSFRGLFLGDAWASDIIECFRSNRIEPGFCITKLSHHGSEKNTNSELIKIIGKTEYIFCADKSKHNHPNNKTIARILSQFQQATFHFSSDNDKVRSIFSENNVLGCQVLCTYSSNGVNVRYYECS</sequence>
<comment type="caution">
    <text evidence="2">The sequence shown here is derived from an EMBL/GenBank/DDBJ whole genome shotgun (WGS) entry which is preliminary data.</text>
</comment>
<dbReference type="PANTHER" id="PTHR30619">
    <property type="entry name" value="DNA INTERNALIZATION/COMPETENCE PROTEIN COMEC/REC2"/>
    <property type="match status" value="1"/>
</dbReference>
<name>A0A5H5ZQQ9_SALET</name>
<dbReference type="SUPFAM" id="SSF56281">
    <property type="entry name" value="Metallo-hydrolase/oxidoreductase"/>
    <property type="match status" value="1"/>
</dbReference>
<organism evidence="2">
    <name type="scientific">Salmonella enterica subsp. enterica serovar Rissen</name>
    <dbReference type="NCBI Taxonomy" id="399587"/>
    <lineage>
        <taxon>Bacteria</taxon>
        <taxon>Pseudomonadati</taxon>
        <taxon>Pseudomonadota</taxon>
        <taxon>Gammaproteobacteria</taxon>
        <taxon>Enterobacterales</taxon>
        <taxon>Enterobacteriaceae</taxon>
        <taxon>Salmonella</taxon>
    </lineage>
</organism>
<accession>A0A5H5ZQQ9</accession>
<dbReference type="Gene3D" id="3.60.15.10">
    <property type="entry name" value="Ribonuclease Z/Hydroxyacylglutathione hydrolase-like"/>
    <property type="match status" value="1"/>
</dbReference>
<protein>
    <submittedName>
        <fullName evidence="2">MBL fold metallo-hydrolase</fullName>
    </submittedName>
</protein>
<dbReference type="AlphaFoldDB" id="A0A5H5ZQQ9"/>
<dbReference type="GO" id="GO:0016787">
    <property type="term" value="F:hydrolase activity"/>
    <property type="evidence" value="ECO:0007669"/>
    <property type="project" value="UniProtKB-KW"/>
</dbReference>
<proteinExistence type="predicted"/>
<dbReference type="InterPro" id="IPR036866">
    <property type="entry name" value="RibonucZ/Hydroxyglut_hydro"/>
</dbReference>
<evidence type="ECO:0000313" key="1">
    <source>
        <dbReference type="EMBL" id="HAB6566366.1"/>
    </source>
</evidence>
<dbReference type="InterPro" id="IPR052159">
    <property type="entry name" value="Competence_DNA_uptake"/>
</dbReference>
<dbReference type="EMBL" id="DAAHMB010000019">
    <property type="protein sequence ID" value="HAB6566366.1"/>
    <property type="molecule type" value="Genomic_DNA"/>
</dbReference>
<reference evidence="2" key="2">
    <citation type="submission" date="2019-01" db="EMBL/GenBank/DDBJ databases">
        <authorList>
            <consortium name="NCBI Pathogen Detection Project"/>
        </authorList>
    </citation>
    <scope>NUCLEOTIDE SEQUENCE</scope>
    <source>
        <strain evidence="1">00-0084</strain>
        <strain evidence="2">Sam_2c245506-e6a1-4a6d-a922-630da47117cd</strain>
    </source>
</reference>
<dbReference type="PANTHER" id="PTHR30619:SF1">
    <property type="entry name" value="RECOMBINATION PROTEIN 2"/>
    <property type="match status" value="1"/>
</dbReference>
<reference evidence="2" key="1">
    <citation type="journal article" date="2018" name="Genome Biol.">
        <title>SKESA: strategic k-mer extension for scrupulous assemblies.</title>
        <authorList>
            <person name="Souvorov A."/>
            <person name="Agarwala R."/>
            <person name="Lipman D.J."/>
        </authorList>
    </citation>
    <scope>NUCLEOTIDE SEQUENCE</scope>
    <source>
        <strain evidence="1">00-0084</strain>
        <strain evidence="2">Sam_2c245506-e6a1-4a6d-a922-630da47117cd</strain>
    </source>
</reference>
<evidence type="ECO:0000313" key="2">
    <source>
        <dbReference type="EMBL" id="HAE0402584.1"/>
    </source>
</evidence>
<keyword evidence="2" id="KW-0378">Hydrolase</keyword>
<gene>
    <name evidence="2" type="ORF">G2165_05625</name>
    <name evidence="1" type="ORF">GYI59_22275</name>
</gene>
<dbReference type="EMBL" id="DAAQQD010000002">
    <property type="protein sequence ID" value="HAE0402584.1"/>
    <property type="molecule type" value="Genomic_DNA"/>
</dbReference>